<keyword evidence="3" id="KW-0067">ATP-binding</keyword>
<proteinExistence type="predicted"/>
<dbReference type="RefSeq" id="WP_311924910.1">
    <property type="nucleotide sequence ID" value="NZ_JARPYR010000028.1"/>
</dbReference>
<evidence type="ECO:0000256" key="2">
    <source>
        <dbReference type="ARBA" id="ARBA00022806"/>
    </source>
</evidence>
<dbReference type="Gene3D" id="3.90.320.10">
    <property type="match status" value="1"/>
</dbReference>
<dbReference type="InterPro" id="IPR016974">
    <property type="entry name" value="Uncharacterised_phage-assoc"/>
</dbReference>
<dbReference type="InterPro" id="IPR024432">
    <property type="entry name" value="Put_RecE_PDDEXK-like_dom"/>
</dbReference>
<organism evidence="5 6">
    <name type="scientific">Enterococcus dongliensis</name>
    <dbReference type="NCBI Taxonomy" id="2559925"/>
    <lineage>
        <taxon>Bacteria</taxon>
        <taxon>Bacillati</taxon>
        <taxon>Bacillota</taxon>
        <taxon>Bacilli</taxon>
        <taxon>Lactobacillales</taxon>
        <taxon>Enterococcaceae</taxon>
        <taxon>Enterococcus</taxon>
    </lineage>
</organism>
<name>A0ABU3ES17_9ENTE</name>
<sequence>MMKMETIILSDENYYSNEADWHYMSVSQYKDFIKCPAAALAKLKGEWQPDSDKKPLLVGNYVHSYFESSAAHEAFKEENKEKMFSSRKPFGLLKDFQIAEQMIDRLKQEPAFNQIYQGDKEVIVTGELFGIEWKGKIDCLNLNDGYFVDIKTTKDIHEKKYDLYWGPGANFIERYGYALQMAVYRELLEQQYNKQFVPFIAAVSKQTPSDAALITLDESKMQSELARVEQTIDHVQRVKMGEEAPEWCGTCEYCRSHKKITGFTNMNDL</sequence>
<protein>
    <submittedName>
        <fullName evidence="5">PD-(D/E)XK nuclease-like domain-containing protein</fullName>
    </submittedName>
</protein>
<keyword evidence="6" id="KW-1185">Reference proteome</keyword>
<gene>
    <name evidence="5" type="ORF">P7D39_11660</name>
</gene>
<evidence type="ECO:0000313" key="6">
    <source>
        <dbReference type="Proteomes" id="UP001256547"/>
    </source>
</evidence>
<dbReference type="Pfam" id="PF12684">
    <property type="entry name" value="DUF3799"/>
    <property type="match status" value="1"/>
</dbReference>
<dbReference type="EMBL" id="JARPYR010000028">
    <property type="protein sequence ID" value="MDT2597655.1"/>
    <property type="molecule type" value="Genomic_DNA"/>
</dbReference>
<keyword evidence="1" id="KW-0547">Nucleotide-binding</keyword>
<keyword evidence="2" id="KW-0347">Helicase</keyword>
<evidence type="ECO:0000313" key="5">
    <source>
        <dbReference type="EMBL" id="MDT2597655.1"/>
    </source>
</evidence>
<dbReference type="PIRSF" id="PIRSF031475">
    <property type="entry name" value="UCP031475"/>
    <property type="match status" value="1"/>
</dbReference>
<reference evidence="5 6" key="1">
    <citation type="submission" date="2023-03" db="EMBL/GenBank/DDBJ databases">
        <authorList>
            <person name="Shen W."/>
            <person name="Cai J."/>
        </authorList>
    </citation>
    <scope>NUCLEOTIDE SEQUENCE [LARGE SCALE GENOMIC DNA]</scope>
    <source>
        <strain evidence="5 6">P72-2</strain>
    </source>
</reference>
<evidence type="ECO:0000256" key="1">
    <source>
        <dbReference type="ARBA" id="ARBA00022741"/>
    </source>
</evidence>
<dbReference type="InterPro" id="IPR011604">
    <property type="entry name" value="PDDEXK-like_dom_sf"/>
</dbReference>
<comment type="caution">
    <text evidence="5">The sequence shown here is derived from an EMBL/GenBank/DDBJ whole genome shotgun (WGS) entry which is preliminary data.</text>
</comment>
<feature type="domain" description="Putative exodeoxyribonuclease 8 PDDEXK-like" evidence="4">
    <location>
        <begin position="25"/>
        <end position="256"/>
    </location>
</feature>
<evidence type="ECO:0000259" key="4">
    <source>
        <dbReference type="Pfam" id="PF12684"/>
    </source>
</evidence>
<keyword evidence="2" id="KW-0378">Hydrolase</keyword>
<accession>A0ABU3ES17</accession>
<evidence type="ECO:0000256" key="3">
    <source>
        <dbReference type="ARBA" id="ARBA00022840"/>
    </source>
</evidence>
<dbReference type="Proteomes" id="UP001256547">
    <property type="component" value="Unassembled WGS sequence"/>
</dbReference>